<dbReference type="AlphaFoldDB" id="F9WMG3"/>
<gene>
    <name evidence="2" type="ORF">TvY486_0014260</name>
</gene>
<name>F9WMG3_TRYVY</name>
<reference evidence="2 3" key="1">
    <citation type="journal article" date="2012" name="Proc. Natl. Acad. Sci. U.S.A.">
        <title>Antigenic diversity is generated by distinct evolutionary mechanisms in African trypanosome species.</title>
        <authorList>
            <person name="Jackson A.P."/>
            <person name="Berry A."/>
            <person name="Aslett M."/>
            <person name="Allison H.C."/>
            <person name="Burton P."/>
            <person name="Vavrova-Anderson J."/>
            <person name="Brown R."/>
            <person name="Browne H."/>
            <person name="Corton N."/>
            <person name="Hauser H."/>
            <person name="Gamble J."/>
            <person name="Gilderthorp R."/>
            <person name="Marcello L."/>
            <person name="McQuillan J."/>
            <person name="Otto T.D."/>
            <person name="Quail M.A."/>
            <person name="Sanders M.J."/>
            <person name="van Tonder A."/>
            <person name="Ginger M.L."/>
            <person name="Field M.C."/>
            <person name="Barry J.D."/>
            <person name="Hertz-Fowler C."/>
            <person name="Berriman M."/>
        </authorList>
    </citation>
    <scope>NUCLEOTIDE SEQUENCE</scope>
    <source>
        <strain evidence="2 3">Y486</strain>
    </source>
</reference>
<proteinExistence type="predicted"/>
<dbReference type="EMBL" id="CAEX01001710">
    <property type="protein sequence ID" value="CCD18720.1"/>
    <property type="molecule type" value="Genomic_DNA"/>
</dbReference>
<evidence type="ECO:0000313" key="3">
    <source>
        <dbReference type="Proteomes" id="UP000009027"/>
    </source>
</evidence>
<evidence type="ECO:0000313" key="2">
    <source>
        <dbReference type="EMBL" id="CCD18720.1"/>
    </source>
</evidence>
<accession>F9WMG3</accession>
<organism evidence="2 3">
    <name type="scientific">Trypanosoma vivax (strain Y486)</name>
    <dbReference type="NCBI Taxonomy" id="1055687"/>
    <lineage>
        <taxon>Eukaryota</taxon>
        <taxon>Discoba</taxon>
        <taxon>Euglenozoa</taxon>
        <taxon>Kinetoplastea</taxon>
        <taxon>Metakinetoplastina</taxon>
        <taxon>Trypanosomatida</taxon>
        <taxon>Trypanosomatidae</taxon>
        <taxon>Trypanosoma</taxon>
        <taxon>Duttonella</taxon>
    </lineage>
</organism>
<evidence type="ECO:0000256" key="1">
    <source>
        <dbReference type="SAM" id="SignalP"/>
    </source>
</evidence>
<dbReference type="VEuPathDB" id="TriTrypDB:TvY486_0014260"/>
<feature type="signal peptide" evidence="1">
    <location>
        <begin position="1"/>
        <end position="23"/>
    </location>
</feature>
<keyword evidence="1" id="KW-0732">Signal</keyword>
<keyword evidence="3" id="KW-1185">Reference proteome</keyword>
<dbReference type="Proteomes" id="UP000009027">
    <property type="component" value="Unassembled WGS sequence"/>
</dbReference>
<protein>
    <submittedName>
        <fullName evidence="2">Uncharacterized protein</fullName>
    </submittedName>
</protein>
<sequence length="537" mass="60304">MAGERYSRAVACLLLCMFACVSAKCYGPPTAKGANRDLGAMEGELLCGALNCYKMWHADVNENERILRSLVASGSSVHKPADAFLSTGEGQKAVETLLTVLASVRNGMEHFLLGVERDFFLPFEAIKYKKSEHSYGYTSLFVKEGRANDALFFLCNVTTASFCRNESWWEDLNESASAQSLTSVGAAVTALRRRSEESKRVNESLTVRVDKVLKNMTSFTNGTHESVWKRSMTPAELLVNGCKERPQHKNHTDGFMVRVVSELLRGAKADLLHESGCDTSRKLFVDYARTLNESSFVNRSVIGDAMCGVNVSKAVQEFGFILGNKDLKCMNIQKNGALSHLCKKCGCRVPCKNTHVKGCKDVWEEEWSAKWKSKVKSENEMKFGNCTAWVHPLVRLRSRFEKGALGIQRIIERVRQLTISVLSDSERGQLNVTGALNNKTITSDVNKDDFMDHEVSLCPKREKLFSVQRLGSDDVKRLQGDSDSPLLVNDNLLKDVQTALKTVQKQRKMHELREKEELEKRGKCPHLFESFLRLLHL</sequence>
<feature type="chain" id="PRO_5003394904" evidence="1">
    <location>
        <begin position="24"/>
        <end position="537"/>
    </location>
</feature>